<accession>A0ABR4FVQ5</accession>
<sequence>MPEAKITCCGSEAHTLNPDRTKIPPQRKKTVGRQPHYRQSINSSSPSRQVNQDADTTPSGGTGARPVSVSKLVQSTESPTPCFPWDHFTVYL</sequence>
<dbReference type="Proteomes" id="UP001610563">
    <property type="component" value="Unassembled WGS sequence"/>
</dbReference>
<evidence type="ECO:0000256" key="1">
    <source>
        <dbReference type="SAM" id="MobiDB-lite"/>
    </source>
</evidence>
<evidence type="ECO:0000313" key="3">
    <source>
        <dbReference type="Proteomes" id="UP001610563"/>
    </source>
</evidence>
<name>A0ABR4FVQ5_9EURO</name>
<proteinExistence type="predicted"/>
<keyword evidence="3" id="KW-1185">Reference proteome</keyword>
<feature type="region of interest" description="Disordered" evidence="1">
    <location>
        <begin position="1"/>
        <end position="80"/>
    </location>
</feature>
<feature type="compositionally biased region" description="Polar residues" evidence="1">
    <location>
        <begin position="37"/>
        <end position="59"/>
    </location>
</feature>
<evidence type="ECO:0000313" key="2">
    <source>
        <dbReference type="EMBL" id="KAL2787335.1"/>
    </source>
</evidence>
<dbReference type="EMBL" id="JBFTWV010000099">
    <property type="protein sequence ID" value="KAL2787335.1"/>
    <property type="molecule type" value="Genomic_DNA"/>
</dbReference>
<reference evidence="2 3" key="1">
    <citation type="submission" date="2024-07" db="EMBL/GenBank/DDBJ databases">
        <title>Section-level genome sequencing and comparative genomics of Aspergillus sections Usti and Cavernicolus.</title>
        <authorList>
            <consortium name="Lawrence Berkeley National Laboratory"/>
            <person name="Nybo J.L."/>
            <person name="Vesth T.C."/>
            <person name="Theobald S."/>
            <person name="Frisvad J.C."/>
            <person name="Larsen T.O."/>
            <person name="Kjaerboelling I."/>
            <person name="Rothschild-Mancinelli K."/>
            <person name="Lyhne E.K."/>
            <person name="Kogle M.E."/>
            <person name="Barry K."/>
            <person name="Clum A."/>
            <person name="Na H."/>
            <person name="Ledsgaard L."/>
            <person name="Lin J."/>
            <person name="Lipzen A."/>
            <person name="Kuo A."/>
            <person name="Riley R."/>
            <person name="Mondo S."/>
            <person name="Labutti K."/>
            <person name="Haridas S."/>
            <person name="Pangalinan J."/>
            <person name="Salamov A.A."/>
            <person name="Simmons B.A."/>
            <person name="Magnuson J.K."/>
            <person name="Chen J."/>
            <person name="Drula E."/>
            <person name="Henrissat B."/>
            <person name="Wiebenga A."/>
            <person name="Lubbers R.J."/>
            <person name="Gomes A.C."/>
            <person name="Makela M.R."/>
            <person name="Stajich J."/>
            <person name="Grigoriev I.V."/>
            <person name="Mortensen U.H."/>
            <person name="De Vries R.P."/>
            <person name="Baker S.E."/>
            <person name="Andersen M.R."/>
        </authorList>
    </citation>
    <scope>NUCLEOTIDE SEQUENCE [LARGE SCALE GENOMIC DNA]</scope>
    <source>
        <strain evidence="2 3">CBS 209.92</strain>
    </source>
</reference>
<protein>
    <submittedName>
        <fullName evidence="2">Uncharacterized protein</fullName>
    </submittedName>
</protein>
<comment type="caution">
    <text evidence="2">The sequence shown here is derived from an EMBL/GenBank/DDBJ whole genome shotgun (WGS) entry which is preliminary data.</text>
</comment>
<gene>
    <name evidence="2" type="ORF">BJX66DRAFT_288752</name>
</gene>
<organism evidence="2 3">
    <name type="scientific">Aspergillus keveii</name>
    <dbReference type="NCBI Taxonomy" id="714993"/>
    <lineage>
        <taxon>Eukaryota</taxon>
        <taxon>Fungi</taxon>
        <taxon>Dikarya</taxon>
        <taxon>Ascomycota</taxon>
        <taxon>Pezizomycotina</taxon>
        <taxon>Eurotiomycetes</taxon>
        <taxon>Eurotiomycetidae</taxon>
        <taxon>Eurotiales</taxon>
        <taxon>Aspergillaceae</taxon>
        <taxon>Aspergillus</taxon>
        <taxon>Aspergillus subgen. Nidulantes</taxon>
    </lineage>
</organism>